<dbReference type="Gene3D" id="2.40.420.20">
    <property type="match status" value="1"/>
</dbReference>
<comment type="similarity">
    <text evidence="1">Belongs to the membrane fusion protein (MFP) (TC 8.A.1) family.</text>
</comment>
<comment type="caution">
    <text evidence="4">The sequence shown here is derived from an EMBL/GenBank/DDBJ whole genome shotgun (WGS) entry which is preliminary data.</text>
</comment>
<dbReference type="PANTHER" id="PTHR30469:SF11">
    <property type="entry name" value="BLL4320 PROTEIN"/>
    <property type="match status" value="1"/>
</dbReference>
<evidence type="ECO:0000256" key="1">
    <source>
        <dbReference type="ARBA" id="ARBA00009477"/>
    </source>
</evidence>
<reference evidence="4 5" key="1">
    <citation type="submission" date="2019-05" db="EMBL/GenBank/DDBJ databases">
        <title>Marivita sp. nov. isolated from sea sediment.</title>
        <authorList>
            <person name="Kim W."/>
        </authorList>
    </citation>
    <scope>NUCLEOTIDE SEQUENCE [LARGE SCALE GENOMIC DNA]</scope>
    <source>
        <strain evidence="4 5">CAU 1492</strain>
    </source>
</reference>
<dbReference type="Pfam" id="PF25917">
    <property type="entry name" value="BSH_RND"/>
    <property type="match status" value="1"/>
</dbReference>
<dbReference type="SUPFAM" id="SSF111369">
    <property type="entry name" value="HlyD-like secretion proteins"/>
    <property type="match status" value="1"/>
</dbReference>
<dbReference type="EMBL" id="VCPC01000002">
    <property type="protein sequence ID" value="TMV13178.1"/>
    <property type="molecule type" value="Genomic_DNA"/>
</dbReference>
<dbReference type="Gene3D" id="2.40.30.170">
    <property type="match status" value="1"/>
</dbReference>
<dbReference type="NCBIfam" id="TIGR01730">
    <property type="entry name" value="RND_mfp"/>
    <property type="match status" value="1"/>
</dbReference>
<dbReference type="InterPro" id="IPR058792">
    <property type="entry name" value="Beta-barrel_RND_2"/>
</dbReference>
<evidence type="ECO:0000313" key="5">
    <source>
        <dbReference type="Proteomes" id="UP001191082"/>
    </source>
</evidence>
<dbReference type="InterPro" id="IPR006143">
    <property type="entry name" value="RND_pump_MFP"/>
</dbReference>
<feature type="domain" description="CusB-like beta-barrel" evidence="3">
    <location>
        <begin position="223"/>
        <end position="295"/>
    </location>
</feature>
<keyword evidence="5" id="KW-1185">Reference proteome</keyword>
<dbReference type="RefSeq" id="WP_138863734.1">
    <property type="nucleotide sequence ID" value="NZ_VCPC01000002.1"/>
</dbReference>
<evidence type="ECO:0000313" key="4">
    <source>
        <dbReference type="EMBL" id="TMV13178.1"/>
    </source>
</evidence>
<evidence type="ECO:0000259" key="3">
    <source>
        <dbReference type="Pfam" id="PF25954"/>
    </source>
</evidence>
<organism evidence="4 5">
    <name type="scientific">Arenibacterium halophilum</name>
    <dbReference type="NCBI Taxonomy" id="2583821"/>
    <lineage>
        <taxon>Bacteria</taxon>
        <taxon>Pseudomonadati</taxon>
        <taxon>Pseudomonadota</taxon>
        <taxon>Alphaproteobacteria</taxon>
        <taxon>Rhodobacterales</taxon>
        <taxon>Paracoccaceae</taxon>
        <taxon>Arenibacterium</taxon>
    </lineage>
</organism>
<accession>A0ABY2XAV0</accession>
<evidence type="ECO:0000259" key="2">
    <source>
        <dbReference type="Pfam" id="PF25917"/>
    </source>
</evidence>
<feature type="domain" description="Multidrug resistance protein MdtA-like barrel-sandwich hybrid" evidence="2">
    <location>
        <begin position="89"/>
        <end position="211"/>
    </location>
</feature>
<sequence>MYALRQIILGCALLAVGLYVWIAYVPAALPFLNRVGLLDLLGIEAPQAQDAGPQRGSRPDSAARVVTERVGERVLADNITAIGNGRARRSVSVRANAEGTVTDLALEAGQYVESGTVIVQLQDQAEQIALERAQIELKNSVADSERITQLAATGAVTEVRMLETELALRSAELAVRQAEFDLSERQIRAPISGSIGIIDLEVGDRVSPQDILVTITDRSDILIDFRVPERVVGKIAIGQSIDVTPLGLSERPLVGEVAAIDAVVDRASRTLLVRGRVSNEQDMLRDGMAFSVSLSFPGETLLSVAPLALRWSSTGPHVWAVRDGVAEEVPVAIVQRNTDAVLVTSDSLKPGDMIVTEGVQTLRAGSKVTPVAKEEEAASAGLLTAQGARL</sequence>
<dbReference type="Pfam" id="PF25954">
    <property type="entry name" value="Beta-barrel_RND_2"/>
    <property type="match status" value="1"/>
</dbReference>
<dbReference type="Proteomes" id="UP001191082">
    <property type="component" value="Unassembled WGS sequence"/>
</dbReference>
<dbReference type="InterPro" id="IPR058625">
    <property type="entry name" value="MdtA-like_BSH"/>
</dbReference>
<protein>
    <submittedName>
        <fullName evidence="4">Efflux RND transporter periplasmic adaptor subunit</fullName>
    </submittedName>
</protein>
<dbReference type="PANTHER" id="PTHR30469">
    <property type="entry name" value="MULTIDRUG RESISTANCE PROTEIN MDTA"/>
    <property type="match status" value="1"/>
</dbReference>
<dbReference type="Gene3D" id="1.10.287.470">
    <property type="entry name" value="Helix hairpin bin"/>
    <property type="match status" value="1"/>
</dbReference>
<gene>
    <name evidence="4" type="ORF">FGK64_10455</name>
</gene>
<proteinExistence type="inferred from homology"/>
<name>A0ABY2XAV0_9RHOB</name>
<dbReference type="Gene3D" id="2.40.50.100">
    <property type="match status" value="1"/>
</dbReference>